<feature type="region of interest" description="Disordered" evidence="3">
    <location>
        <begin position="279"/>
        <end position="339"/>
    </location>
</feature>
<feature type="transmembrane region" description="Helical" evidence="4">
    <location>
        <begin position="26"/>
        <end position="45"/>
    </location>
</feature>
<evidence type="ECO:0000259" key="6">
    <source>
        <dbReference type="Pfam" id="PF08345"/>
    </source>
</evidence>
<protein>
    <submittedName>
        <fullName evidence="7 11">Flagellar M-ring protein</fullName>
    </submittedName>
    <submittedName>
        <fullName evidence="8">Flagellar biosynthesis protein</fullName>
    </submittedName>
</protein>
<evidence type="ECO:0000313" key="13">
    <source>
        <dbReference type="EMBL" id="PWE84788.1"/>
    </source>
</evidence>
<evidence type="ECO:0000256" key="3">
    <source>
        <dbReference type="SAM" id="MobiDB-lite"/>
    </source>
</evidence>
<name>A0A173W8P2_9FIRM</name>
<keyword evidence="7" id="KW-0966">Cell projection</keyword>
<dbReference type="EMBL" id="QSFB01000001">
    <property type="protein sequence ID" value="RHA16533.1"/>
    <property type="molecule type" value="Genomic_DNA"/>
</dbReference>
<evidence type="ECO:0000313" key="22">
    <source>
        <dbReference type="Proteomes" id="UP000095384"/>
    </source>
</evidence>
<dbReference type="Proteomes" id="UP000284835">
    <property type="component" value="Unassembled WGS sequence"/>
</dbReference>
<dbReference type="Proteomes" id="UP000283501">
    <property type="component" value="Unassembled WGS sequence"/>
</dbReference>
<dbReference type="GeneID" id="86988606"/>
<keyword evidence="7" id="KW-0282">Flagellum</keyword>
<dbReference type="EMBL" id="JAJCJQ010000001">
    <property type="protein sequence ID" value="MCB6959506.1"/>
    <property type="molecule type" value="Genomic_DNA"/>
</dbReference>
<feature type="compositionally biased region" description="Low complexity" evidence="3">
    <location>
        <begin position="312"/>
        <end position="325"/>
    </location>
</feature>
<evidence type="ECO:0000313" key="28">
    <source>
        <dbReference type="Proteomes" id="UP000284835"/>
    </source>
</evidence>
<feature type="domain" description="Flagellar M-ring N-terminal" evidence="5">
    <location>
        <begin position="46"/>
        <end position="217"/>
    </location>
</feature>
<reference evidence="13 23" key="1">
    <citation type="submission" date="2014-09" db="EMBL/GenBank/DDBJ databases">
        <title>Butyrate-producing bacteria isolated from human gut.</title>
        <authorList>
            <person name="Zhang Q."/>
            <person name="Zhao L."/>
        </authorList>
    </citation>
    <scope>NUCLEOTIDE SEQUENCE [LARGE SCALE GENOMIC DNA]</scope>
    <source>
        <strain evidence="13 23">R22</strain>
    </source>
</reference>
<evidence type="ECO:0000313" key="16">
    <source>
        <dbReference type="EMBL" id="RHA16533.1"/>
    </source>
</evidence>
<dbReference type="Proteomes" id="UP000245905">
    <property type="component" value="Unassembled WGS sequence"/>
</dbReference>
<dbReference type="Proteomes" id="UP000260970">
    <property type="component" value="Unassembled WGS sequence"/>
</dbReference>
<dbReference type="Proteomes" id="UP001197684">
    <property type="component" value="Unassembled WGS sequence"/>
</dbReference>
<dbReference type="EMBL" id="CYYW01000001">
    <property type="protein sequence ID" value="CUN35889.1"/>
    <property type="molecule type" value="Genomic_DNA"/>
</dbReference>
<evidence type="ECO:0000313" key="7">
    <source>
        <dbReference type="EMBL" id="CUN35889.1"/>
    </source>
</evidence>
<evidence type="ECO:0000313" key="9">
    <source>
        <dbReference type="EMBL" id="MCB6959506.1"/>
    </source>
</evidence>
<evidence type="ECO:0000313" key="25">
    <source>
        <dbReference type="Proteomes" id="UP000266698"/>
    </source>
</evidence>
<reference evidence="10" key="6">
    <citation type="submission" date="2021-10" db="EMBL/GenBank/DDBJ databases">
        <title>Collection of gut derived symbiotic bacterial strains cultured from healthy donors.</title>
        <authorList>
            <person name="Lin H."/>
            <person name="Littmann E."/>
            <person name="Claire K."/>
            <person name="Pamer E."/>
        </authorList>
    </citation>
    <scope>NUCLEOTIDE SEQUENCE</scope>
    <source>
        <strain evidence="10">MSK.22.92</strain>
    </source>
</reference>
<dbReference type="EMBL" id="WKQP01000001">
    <property type="protein sequence ID" value="MSC58862.1"/>
    <property type="molecule type" value="Genomic_DNA"/>
</dbReference>
<dbReference type="InterPro" id="IPR045851">
    <property type="entry name" value="AMP-bd_C_sf"/>
</dbReference>
<evidence type="ECO:0000256" key="4">
    <source>
        <dbReference type="SAM" id="Phobius"/>
    </source>
</evidence>
<dbReference type="EMBL" id="JRFS01000002">
    <property type="protein sequence ID" value="PWE84788.1"/>
    <property type="molecule type" value="Genomic_DNA"/>
</dbReference>
<dbReference type="Proteomes" id="UP000286220">
    <property type="component" value="Unassembled WGS sequence"/>
</dbReference>
<dbReference type="EMBL" id="JAJCJK010000008">
    <property type="protein sequence ID" value="MCB6938116.1"/>
    <property type="molecule type" value="Genomic_DNA"/>
</dbReference>
<evidence type="ECO:0000313" key="29">
    <source>
        <dbReference type="Proteomes" id="UP000286181"/>
    </source>
</evidence>
<dbReference type="Proteomes" id="UP000479563">
    <property type="component" value="Unassembled WGS sequence"/>
</dbReference>
<dbReference type="EMBL" id="QRPB01000001">
    <property type="protein sequence ID" value="RHL83127.1"/>
    <property type="molecule type" value="Genomic_DNA"/>
</dbReference>
<evidence type="ECO:0000313" key="24">
    <source>
        <dbReference type="Proteomes" id="UP000260970"/>
    </source>
</evidence>
<evidence type="ECO:0000313" key="30">
    <source>
        <dbReference type="Proteomes" id="UP000286220"/>
    </source>
</evidence>
<feature type="transmembrane region" description="Helical" evidence="4">
    <location>
        <begin position="445"/>
        <end position="463"/>
    </location>
</feature>
<gene>
    <name evidence="7" type="primary">fliF</name>
    <name evidence="21" type="ORF">DW001_00145</name>
    <name evidence="20" type="ORF">DW038_01475</name>
    <name evidence="19" type="ORF">DW703_00175</name>
    <name evidence="18" type="ORF">DW775_02720</name>
    <name evidence="17" type="ORF">DW912_04225</name>
    <name evidence="16" type="ORF">DW948_01020</name>
    <name evidence="15" type="ORF">DWW89_01020</name>
    <name evidence="14" type="ORF">DXB72_00990</name>
    <name evidence="7" type="ORF">ERS852417_00084</name>
    <name evidence="12" type="ORF">GKE07_01240</name>
    <name evidence="13" type="ORF">LD38_01550</name>
    <name evidence="8" type="ORF">LIZ56_06770</name>
    <name evidence="9" type="ORF">LIZ82_01155</name>
    <name evidence="10" type="ORF">LK487_01225</name>
    <name evidence="11" type="ORF">PNE45_01550</name>
</gene>
<evidence type="ECO:0000313" key="14">
    <source>
        <dbReference type="EMBL" id="RGN26538.1"/>
    </source>
</evidence>
<dbReference type="GO" id="GO:0016020">
    <property type="term" value="C:membrane"/>
    <property type="evidence" value="ECO:0007669"/>
    <property type="project" value="UniProtKB-SubCell"/>
</dbReference>
<dbReference type="PANTHER" id="PTHR30046">
    <property type="entry name" value="FLAGELLAR M-RING PROTEIN"/>
    <property type="match status" value="1"/>
</dbReference>
<organism evidence="7 22">
    <name type="scientific">Agathobacter rectalis</name>
    <dbReference type="NCBI Taxonomy" id="39491"/>
    <lineage>
        <taxon>Bacteria</taxon>
        <taxon>Bacillati</taxon>
        <taxon>Bacillota</taxon>
        <taxon>Clostridia</taxon>
        <taxon>Lachnospirales</taxon>
        <taxon>Lachnospiraceae</taxon>
        <taxon>Agathobacter</taxon>
    </lineage>
</organism>
<dbReference type="Proteomes" id="UP001197741">
    <property type="component" value="Unassembled WGS sequence"/>
</dbReference>
<evidence type="ECO:0000259" key="5">
    <source>
        <dbReference type="Pfam" id="PF01514"/>
    </source>
</evidence>
<evidence type="ECO:0000313" key="15">
    <source>
        <dbReference type="EMBL" id="RGU29359.1"/>
    </source>
</evidence>
<dbReference type="Proteomes" id="UP000266698">
    <property type="component" value="Unassembled WGS sequence"/>
</dbReference>
<dbReference type="OMA" id="SNFRVQV"/>
<evidence type="ECO:0000313" key="27">
    <source>
        <dbReference type="Proteomes" id="UP000283765"/>
    </source>
</evidence>
<dbReference type="EMBL" id="JAQLYE010000002">
    <property type="protein sequence ID" value="MDB8016721.1"/>
    <property type="molecule type" value="Genomic_DNA"/>
</dbReference>
<reference evidence="7 22" key="2">
    <citation type="submission" date="2015-09" db="EMBL/GenBank/DDBJ databases">
        <authorList>
            <consortium name="Pathogen Informatics"/>
        </authorList>
    </citation>
    <scope>NUCLEOTIDE SEQUENCE [LARGE SCALE GENOMIC DNA]</scope>
    <source>
        <strain evidence="7 22">2789STDY5608860</strain>
    </source>
</reference>
<evidence type="ECO:0000313" key="21">
    <source>
        <dbReference type="EMBL" id="RHL83127.1"/>
    </source>
</evidence>
<dbReference type="Proteomes" id="UP000286341">
    <property type="component" value="Unassembled WGS sequence"/>
</dbReference>
<dbReference type="InterPro" id="IPR006182">
    <property type="entry name" value="FliF_N_dom"/>
</dbReference>
<evidence type="ECO:0000313" key="17">
    <source>
        <dbReference type="EMBL" id="RHA93506.1"/>
    </source>
</evidence>
<dbReference type="Proteomes" id="UP000095384">
    <property type="component" value="Unassembled WGS sequence"/>
</dbReference>
<keyword evidence="7" id="KW-0969">Cilium</keyword>
<comment type="subcellular location">
    <subcellularLocation>
        <location evidence="1">Membrane</location>
    </subcellularLocation>
</comment>
<evidence type="ECO:0000313" key="11">
    <source>
        <dbReference type="EMBL" id="MDB8016721.1"/>
    </source>
</evidence>
<evidence type="ECO:0000313" key="18">
    <source>
        <dbReference type="EMBL" id="RHD97543.1"/>
    </source>
</evidence>
<dbReference type="Proteomes" id="UP000286181">
    <property type="component" value="Unassembled WGS sequence"/>
</dbReference>
<evidence type="ECO:0000313" key="26">
    <source>
        <dbReference type="Proteomes" id="UP000283501"/>
    </source>
</evidence>
<evidence type="ECO:0000313" key="23">
    <source>
        <dbReference type="Proteomes" id="UP000245905"/>
    </source>
</evidence>
<dbReference type="EMBL" id="QSKY01000001">
    <property type="protein sequence ID" value="RHF08379.1"/>
    <property type="molecule type" value="Genomic_DNA"/>
</dbReference>
<feature type="domain" description="Flagellar M-ring C-terminal" evidence="6">
    <location>
        <begin position="259"/>
        <end position="401"/>
    </location>
</feature>
<evidence type="ECO:0000313" key="8">
    <source>
        <dbReference type="EMBL" id="MCB6938116.1"/>
    </source>
</evidence>
<keyword evidence="2 4" id="KW-0472">Membrane</keyword>
<dbReference type="EMBL" id="QSFZ01000003">
    <property type="protein sequence ID" value="RHA93506.1"/>
    <property type="molecule type" value="Genomic_DNA"/>
</dbReference>
<accession>A0A173W8P2</accession>
<dbReference type="Gene3D" id="3.30.300.30">
    <property type="match status" value="1"/>
</dbReference>
<proteinExistence type="predicted"/>
<reference evidence="12 32" key="4">
    <citation type="journal article" date="2019" name="Nat. Med.">
        <title>A library of human gut bacterial isolates paired with longitudinal multiomics data enables mechanistic microbiome research.</title>
        <authorList>
            <person name="Poyet M."/>
            <person name="Groussin M."/>
            <person name="Gibbons S.M."/>
            <person name="Avila-Pacheco J."/>
            <person name="Jiang X."/>
            <person name="Kearney S.M."/>
            <person name="Perrotta A.R."/>
            <person name="Berdy B."/>
            <person name="Zhao S."/>
            <person name="Lieberman T.D."/>
            <person name="Swanson P.K."/>
            <person name="Smith M."/>
            <person name="Roesemann S."/>
            <person name="Alexander J.E."/>
            <person name="Rich S.A."/>
            <person name="Livny J."/>
            <person name="Vlamakis H."/>
            <person name="Clish C."/>
            <person name="Bullock K."/>
            <person name="Deik A."/>
            <person name="Scott J."/>
            <person name="Pierce K.A."/>
            <person name="Xavier R.J."/>
            <person name="Alm E.J."/>
        </authorList>
    </citation>
    <scope>NUCLEOTIDE SEQUENCE [LARGE SCALE GENOMIC DNA]</scope>
    <source>
        <strain evidence="12 32">BIOML-A11</strain>
    </source>
</reference>
<dbReference type="EMBL" id="QRXR01000001">
    <property type="protein sequence ID" value="RGU29359.1"/>
    <property type="molecule type" value="Genomic_DNA"/>
</dbReference>
<dbReference type="Pfam" id="PF08345">
    <property type="entry name" value="YscJ_FliF_C"/>
    <property type="match status" value="1"/>
</dbReference>
<sequence length="533" mass="58659">MPERLKAILDKITAWWKKFNTKQRSVLISIVAVVIVALVILGVVISRPTQVELVEAQSASEASTIKGVLEDNNISYEVDSKLVFFVNKSDEVNAIMALGDNGIPAQAYSIDNVTDGSFSTTEADKQKKYQVYLEDKLKDHLEKQSYVNEASVDITMPDKDGTILKSKEEATAAVTLGLKDSITDDQAYAIARLVATALGNDTTKGITIIDKKANVLYSGGDSDTSAGLATSQLSYKQKLEEQVKNEVKKTLESSNIFSNIEVGMNLDIDFSKTETAQKNYTLPDGQTDTGLLDSESNYQSDATNGQAAVPGTDSNSDDTTYTTQDGTPSESSITDNDKKYLNDEKITTSKNDGGSIKYDSSSITVVATRYKVYDESTLEKNGKLKDTSWEEYKAKHADPVKVTDVDQDLVTSVQNATGISQISFLVYEQPEFVDKASGVRSLSDILQIAITVLIFALLGFVVFKSTRSSEEEPKEEELSVDSLLEQTAENNEPLEDIGYNEKTETRLLIEKFVDENPEAAAQLLRNWLNEDWE</sequence>
<evidence type="ECO:0000256" key="1">
    <source>
        <dbReference type="ARBA" id="ARBA00004370"/>
    </source>
</evidence>
<dbReference type="RefSeq" id="WP_012742650.1">
    <property type="nucleotide sequence ID" value="NZ_CP092643.1"/>
</dbReference>
<evidence type="ECO:0000313" key="10">
    <source>
        <dbReference type="EMBL" id="MCC2745667.1"/>
    </source>
</evidence>
<dbReference type="EMBL" id="JAJFBX010000001">
    <property type="protein sequence ID" value="MCC2745667.1"/>
    <property type="molecule type" value="Genomic_DNA"/>
</dbReference>
<evidence type="ECO:0000313" key="12">
    <source>
        <dbReference type="EMBL" id="MSC58862.1"/>
    </source>
</evidence>
<evidence type="ECO:0000313" key="20">
    <source>
        <dbReference type="EMBL" id="RHL08106.1"/>
    </source>
</evidence>
<reference evidence="11" key="7">
    <citation type="submission" date="2023-01" db="EMBL/GenBank/DDBJ databases">
        <title>Human gut microbiome strain richness.</title>
        <authorList>
            <person name="Chen-Liaw A."/>
        </authorList>
    </citation>
    <scope>NUCLEOTIDE SEQUENCE</scope>
    <source>
        <strain evidence="11">1001283st1_D2_1001283B150209_150212</strain>
    </source>
</reference>
<dbReference type="EMBL" id="QSUG01000001">
    <property type="protein sequence ID" value="RGN26538.1"/>
    <property type="molecule type" value="Genomic_DNA"/>
</dbReference>
<dbReference type="Proteomes" id="UP001212823">
    <property type="component" value="Unassembled WGS sequence"/>
</dbReference>
<dbReference type="Proteomes" id="UP000283765">
    <property type="component" value="Unassembled WGS sequence"/>
</dbReference>
<evidence type="ECO:0000313" key="19">
    <source>
        <dbReference type="EMBL" id="RHF08379.1"/>
    </source>
</evidence>
<reference evidence="8" key="5">
    <citation type="submission" date="2021-10" db="EMBL/GenBank/DDBJ databases">
        <title>Collection of gut derived symbiotic bacterial strains cultured from healthy donors.</title>
        <authorList>
            <person name="Lin H."/>
            <person name="Littmann E."/>
            <person name="Kohout C."/>
            <person name="Pamer E.G."/>
        </authorList>
    </citation>
    <scope>NUCLEOTIDE SEQUENCE</scope>
    <source>
        <strain evidence="9">DFI.7.28A</strain>
        <strain evidence="8">DFI.9.42</strain>
    </source>
</reference>
<reference evidence="24 25" key="3">
    <citation type="submission" date="2018-08" db="EMBL/GenBank/DDBJ databases">
        <title>A genome reference for cultivated species of the human gut microbiota.</title>
        <authorList>
            <person name="Zou Y."/>
            <person name="Xue W."/>
            <person name="Luo G."/>
        </authorList>
    </citation>
    <scope>NUCLEOTIDE SEQUENCE [LARGE SCALE GENOMIC DNA]</scope>
    <source>
        <strain evidence="15 27">AF17-27</strain>
        <strain evidence="21 25">AF36-2BH</strain>
        <strain evidence="20 29">AF39-14AC</strain>
        <strain evidence="19 26">AM26-2LB</strain>
        <strain evidence="18 28">AM30-13AC</strain>
        <strain evidence="17 30">AM42-17AT</strain>
        <strain evidence="16 31">AM44-1AT</strain>
        <strain evidence="14 24">OM05-6AA</strain>
    </source>
</reference>
<keyword evidence="4" id="KW-0812">Transmembrane</keyword>
<evidence type="ECO:0000313" key="32">
    <source>
        <dbReference type="Proteomes" id="UP000479563"/>
    </source>
</evidence>
<dbReference type="EMBL" id="QROF01000001">
    <property type="protein sequence ID" value="RHL08106.1"/>
    <property type="molecule type" value="Genomic_DNA"/>
</dbReference>
<keyword evidence="4" id="KW-1133">Transmembrane helix</keyword>
<dbReference type="PANTHER" id="PTHR30046:SF0">
    <property type="entry name" value="FLAGELLAR M-RING PROTEIN"/>
    <property type="match status" value="1"/>
</dbReference>
<feature type="compositionally biased region" description="Polar residues" evidence="3">
    <location>
        <begin position="279"/>
        <end position="306"/>
    </location>
</feature>
<dbReference type="Proteomes" id="UP001197847">
    <property type="component" value="Unassembled WGS sequence"/>
</dbReference>
<evidence type="ECO:0000256" key="2">
    <source>
        <dbReference type="ARBA" id="ARBA00023136"/>
    </source>
</evidence>
<evidence type="ECO:0000313" key="31">
    <source>
        <dbReference type="Proteomes" id="UP000286341"/>
    </source>
</evidence>
<dbReference type="EMBL" id="QSJS01000002">
    <property type="protein sequence ID" value="RHD97543.1"/>
    <property type="molecule type" value="Genomic_DNA"/>
</dbReference>
<dbReference type="InterPro" id="IPR013556">
    <property type="entry name" value="Flag_M-ring_C"/>
</dbReference>
<dbReference type="AlphaFoldDB" id="A0A173W8P2"/>
<dbReference type="InterPro" id="IPR043427">
    <property type="entry name" value="YscJ/FliF"/>
</dbReference>
<dbReference type="Pfam" id="PF01514">
    <property type="entry name" value="YscJ_FliF"/>
    <property type="match status" value="1"/>
</dbReference>